<dbReference type="GO" id="GO:0016209">
    <property type="term" value="F:antioxidant activity"/>
    <property type="evidence" value="ECO:0007669"/>
    <property type="project" value="InterPro"/>
</dbReference>
<keyword evidence="2" id="KW-0201">Cytochrome c-type biogenesis</keyword>
<sequence>MTKTIFGFVLSLVLVVVVGSCGSRNSGNEPQGKVVPQPSGTTTAAGETSTTAIQFTAQDPSGQPQNSSQWIGKGPVVLNFWGTWCPPCRREIPDLVKLYAEFHPRGVEIVSLAVKDDPSDVTAYAARADMKWVMLMANDDILRAYNVADGIPTTIFLDKDGREVTRFIGMRSYDDFKPAFEAILQGNPQQ</sequence>
<name>A0A855X9G6_9BACT</name>
<dbReference type="Proteomes" id="UP000250918">
    <property type="component" value="Unassembled WGS sequence"/>
</dbReference>
<evidence type="ECO:0000256" key="5">
    <source>
        <dbReference type="SAM" id="MobiDB-lite"/>
    </source>
</evidence>
<dbReference type="GO" id="GO:0017004">
    <property type="term" value="P:cytochrome complex assembly"/>
    <property type="evidence" value="ECO:0007669"/>
    <property type="project" value="UniProtKB-KW"/>
</dbReference>
<dbReference type="SUPFAM" id="SSF52833">
    <property type="entry name" value="Thioredoxin-like"/>
    <property type="match status" value="1"/>
</dbReference>
<accession>A0A855X9G6</accession>
<dbReference type="InterPro" id="IPR017937">
    <property type="entry name" value="Thioredoxin_CS"/>
</dbReference>
<evidence type="ECO:0000256" key="1">
    <source>
        <dbReference type="ARBA" id="ARBA00004196"/>
    </source>
</evidence>
<dbReference type="PROSITE" id="PS00194">
    <property type="entry name" value="THIOREDOXIN_1"/>
    <property type="match status" value="1"/>
</dbReference>
<keyword evidence="3" id="KW-1015">Disulfide bond</keyword>
<dbReference type="InterPro" id="IPR050553">
    <property type="entry name" value="Thioredoxin_ResA/DsbE_sf"/>
</dbReference>
<dbReference type="InterPro" id="IPR036249">
    <property type="entry name" value="Thioredoxin-like_sf"/>
</dbReference>
<keyword evidence="4" id="KW-0676">Redox-active center</keyword>
<dbReference type="GO" id="GO:0030313">
    <property type="term" value="C:cell envelope"/>
    <property type="evidence" value="ECO:0007669"/>
    <property type="project" value="UniProtKB-SubCell"/>
</dbReference>
<feature type="region of interest" description="Disordered" evidence="5">
    <location>
        <begin position="24"/>
        <end position="47"/>
    </location>
</feature>
<dbReference type="Pfam" id="PF00578">
    <property type="entry name" value="AhpC-TSA"/>
    <property type="match status" value="1"/>
</dbReference>
<dbReference type="PANTHER" id="PTHR42852">
    <property type="entry name" value="THIOL:DISULFIDE INTERCHANGE PROTEIN DSBE"/>
    <property type="match status" value="1"/>
</dbReference>
<evidence type="ECO:0000256" key="4">
    <source>
        <dbReference type="ARBA" id="ARBA00023284"/>
    </source>
</evidence>
<organism evidence="7 8">
    <name type="scientific">candidate division GN15 bacterium</name>
    <dbReference type="NCBI Taxonomy" id="2072418"/>
    <lineage>
        <taxon>Bacteria</taxon>
        <taxon>candidate division GN15</taxon>
    </lineage>
</organism>
<dbReference type="PANTHER" id="PTHR42852:SF6">
    <property type="entry name" value="THIOL:DISULFIDE INTERCHANGE PROTEIN DSBE"/>
    <property type="match status" value="1"/>
</dbReference>
<feature type="domain" description="Thioredoxin" evidence="6">
    <location>
        <begin position="46"/>
        <end position="185"/>
    </location>
</feature>
<evidence type="ECO:0000256" key="3">
    <source>
        <dbReference type="ARBA" id="ARBA00023157"/>
    </source>
</evidence>
<evidence type="ECO:0000313" key="8">
    <source>
        <dbReference type="Proteomes" id="UP000250918"/>
    </source>
</evidence>
<dbReference type="CDD" id="cd02966">
    <property type="entry name" value="TlpA_like_family"/>
    <property type="match status" value="1"/>
</dbReference>
<evidence type="ECO:0000256" key="2">
    <source>
        <dbReference type="ARBA" id="ARBA00022748"/>
    </source>
</evidence>
<protein>
    <recommendedName>
        <fullName evidence="6">Thioredoxin domain-containing protein</fullName>
    </recommendedName>
</protein>
<reference evidence="7 8" key="1">
    <citation type="journal article" date="2018" name="ISME J.">
        <title>A methanotrophic archaeon couples anaerobic oxidation of methane to Fe(III) reduction.</title>
        <authorList>
            <person name="Cai C."/>
            <person name="Leu A.O."/>
            <person name="Xie G.J."/>
            <person name="Guo J."/>
            <person name="Feng Y."/>
            <person name="Zhao J.X."/>
            <person name="Tyson G.W."/>
            <person name="Yuan Z."/>
            <person name="Hu S."/>
        </authorList>
    </citation>
    <scope>NUCLEOTIDE SEQUENCE [LARGE SCALE GENOMIC DNA]</scope>
    <source>
        <strain evidence="7">FeB_12</strain>
    </source>
</reference>
<proteinExistence type="predicted"/>
<evidence type="ECO:0000313" key="7">
    <source>
        <dbReference type="EMBL" id="PWB74268.1"/>
    </source>
</evidence>
<dbReference type="PROSITE" id="PS51257">
    <property type="entry name" value="PROKAR_LIPOPROTEIN"/>
    <property type="match status" value="1"/>
</dbReference>
<evidence type="ECO:0000259" key="6">
    <source>
        <dbReference type="PROSITE" id="PS51352"/>
    </source>
</evidence>
<dbReference type="InterPro" id="IPR000866">
    <property type="entry name" value="AhpC/TSA"/>
</dbReference>
<dbReference type="EMBL" id="PQAP01000036">
    <property type="protein sequence ID" value="PWB74268.1"/>
    <property type="molecule type" value="Genomic_DNA"/>
</dbReference>
<gene>
    <name evidence="7" type="ORF">C3F09_04110</name>
</gene>
<dbReference type="GO" id="GO:0016491">
    <property type="term" value="F:oxidoreductase activity"/>
    <property type="evidence" value="ECO:0007669"/>
    <property type="project" value="InterPro"/>
</dbReference>
<comment type="caution">
    <text evidence="7">The sequence shown here is derived from an EMBL/GenBank/DDBJ whole genome shotgun (WGS) entry which is preliminary data.</text>
</comment>
<dbReference type="Gene3D" id="3.40.30.10">
    <property type="entry name" value="Glutaredoxin"/>
    <property type="match status" value="1"/>
</dbReference>
<dbReference type="PROSITE" id="PS51352">
    <property type="entry name" value="THIOREDOXIN_2"/>
    <property type="match status" value="1"/>
</dbReference>
<dbReference type="AlphaFoldDB" id="A0A855X9G6"/>
<dbReference type="InterPro" id="IPR013766">
    <property type="entry name" value="Thioredoxin_domain"/>
</dbReference>
<comment type="subcellular location">
    <subcellularLocation>
        <location evidence="1">Cell envelope</location>
    </subcellularLocation>
</comment>